<dbReference type="InterPro" id="IPR010104">
    <property type="entry name" value="TonB_rcpt_bac"/>
</dbReference>
<dbReference type="Pfam" id="PF13620">
    <property type="entry name" value="CarboxypepD_reg"/>
    <property type="match status" value="1"/>
</dbReference>
<feature type="domain" description="TonB-dependent receptor plug" evidence="8">
    <location>
        <begin position="149"/>
        <end position="254"/>
    </location>
</feature>
<feature type="compositionally biased region" description="Polar residues" evidence="5">
    <location>
        <begin position="281"/>
        <end position="292"/>
    </location>
</feature>
<evidence type="ECO:0000256" key="1">
    <source>
        <dbReference type="ARBA" id="ARBA00004442"/>
    </source>
</evidence>
<dbReference type="RefSeq" id="WP_096055599.1">
    <property type="nucleotide sequence ID" value="NZ_CP023344.1"/>
</dbReference>
<evidence type="ECO:0000256" key="3">
    <source>
        <dbReference type="ARBA" id="ARBA00023237"/>
    </source>
</evidence>
<feature type="region of interest" description="Disordered" evidence="5">
    <location>
        <begin position="411"/>
        <end position="432"/>
    </location>
</feature>
<dbReference type="InterPro" id="IPR012910">
    <property type="entry name" value="Plug_dom"/>
</dbReference>
<comment type="similarity">
    <text evidence="4">Belongs to the TonB-dependent receptor family.</text>
</comment>
<keyword evidence="4" id="KW-0798">TonB box</keyword>
<evidence type="ECO:0000256" key="5">
    <source>
        <dbReference type="SAM" id="MobiDB-lite"/>
    </source>
</evidence>
<dbReference type="InterPro" id="IPR036942">
    <property type="entry name" value="Beta-barrel_TonB_sf"/>
</dbReference>
<dbReference type="Gene3D" id="2.170.130.10">
    <property type="entry name" value="TonB-dependent receptor, plug domain"/>
    <property type="match status" value="1"/>
</dbReference>
<evidence type="ECO:0000259" key="8">
    <source>
        <dbReference type="Pfam" id="PF07715"/>
    </source>
</evidence>
<evidence type="ECO:0000313" key="10">
    <source>
        <dbReference type="Proteomes" id="UP000217265"/>
    </source>
</evidence>
<name>A0A290Q6R9_9BACT</name>
<dbReference type="PANTHER" id="PTHR40980">
    <property type="entry name" value="PLUG DOMAIN-CONTAINING PROTEIN"/>
    <property type="match status" value="1"/>
</dbReference>
<organism evidence="9 10">
    <name type="scientific">Nibricoccus aquaticus</name>
    <dbReference type="NCBI Taxonomy" id="2576891"/>
    <lineage>
        <taxon>Bacteria</taxon>
        <taxon>Pseudomonadati</taxon>
        <taxon>Verrucomicrobiota</taxon>
        <taxon>Opitutia</taxon>
        <taxon>Opitutales</taxon>
        <taxon>Opitutaceae</taxon>
        <taxon>Nibricoccus</taxon>
    </lineage>
</organism>
<dbReference type="GO" id="GO:0009279">
    <property type="term" value="C:cell outer membrane"/>
    <property type="evidence" value="ECO:0007669"/>
    <property type="project" value="UniProtKB-SubCell"/>
</dbReference>
<dbReference type="EMBL" id="CP023344">
    <property type="protein sequence ID" value="ATC63967.1"/>
    <property type="molecule type" value="Genomic_DNA"/>
</dbReference>
<accession>A0A290Q6R9</accession>
<dbReference type="Proteomes" id="UP000217265">
    <property type="component" value="Chromosome"/>
</dbReference>
<comment type="subcellular location">
    <subcellularLocation>
        <location evidence="1 4">Cell outer membrane</location>
    </subcellularLocation>
</comment>
<dbReference type="Pfam" id="PF07715">
    <property type="entry name" value="Plug"/>
    <property type="match status" value="1"/>
</dbReference>
<evidence type="ECO:0008006" key="11">
    <source>
        <dbReference type="Google" id="ProtNLM"/>
    </source>
</evidence>
<dbReference type="InterPro" id="IPR013784">
    <property type="entry name" value="Carb-bd-like_fold"/>
</dbReference>
<dbReference type="InterPro" id="IPR037066">
    <property type="entry name" value="Plug_dom_sf"/>
</dbReference>
<proteinExistence type="inferred from homology"/>
<dbReference type="AlphaFoldDB" id="A0A290Q6R9"/>
<keyword evidence="10" id="KW-1185">Reference proteome</keyword>
<dbReference type="NCBIfam" id="TIGR01782">
    <property type="entry name" value="TonB-Xanth-Caul"/>
    <property type="match status" value="1"/>
</dbReference>
<dbReference type="KEGG" id="vbh:CMV30_08400"/>
<evidence type="ECO:0000256" key="2">
    <source>
        <dbReference type="ARBA" id="ARBA00023136"/>
    </source>
</evidence>
<feature type="chain" id="PRO_5012809780" description="TonB-dependent receptor" evidence="6">
    <location>
        <begin position="41"/>
        <end position="982"/>
    </location>
</feature>
<dbReference type="PANTHER" id="PTHR40980:SF4">
    <property type="entry name" value="TONB-DEPENDENT RECEPTOR-LIKE BETA-BARREL DOMAIN-CONTAINING PROTEIN"/>
    <property type="match status" value="1"/>
</dbReference>
<keyword evidence="3" id="KW-0998">Cell outer membrane</keyword>
<gene>
    <name evidence="9" type="ORF">CMV30_08400</name>
</gene>
<sequence length="982" mass="108275">MNHLRCPHATLSRPCFARRTVGFFSLLLSTFLTVPTFAQSAATGSISGSVVNESTQKVLERATITIEGSSQSTLSSPDGSFRLTGVPAGSHTVRASYTDLEAATAVVEVTAGGSATVQLALKSEEIMHLGEFRVAAEREGNAYATHQQKNAESQRTIVSADAFGVVSDANPGEFLKLMPGLQMDYTGVEPRTVSIRGLEANSNLVMINGNQAAAASSSSTNRAFEFDQITIDNIESMEVFKAPVPWMPANATGGIVNMITRSAFLQKGRRINATVNVTANSDNLSLGRSSGPNEKPERKVHPGGSFTYSDTLLDGRLGVVVSVSQMNVSGFGGTAYNTYTSNASGTFVSQYQREDHQNFTTRTGASLNFDYKVNDRTTAFLRTTFTDHYYEFRNRFFRLNTGTIVGTATPQRVETTGGNSEQNMSFGDKNSNSWTINPGAKHRWDNWTMDYDLSLSRATNHYDYFPRMFGGITVRNSGVGYILEKDASRSTATRITQTSGSDIYSLANHLLTANSISVGTRNSVDRVTASKINVRRDFDGRFPYYVQGGLSYQLQERSRQNPSKTWSYAGPDGIVGTVDDNTVAGANIVKFAEREYTPNIWFGERPPDAWISPFALADFSAIYPQAFVENVPNSYTQAFRNNQRISEEIFGYYVLGNVKFGKLDMLAGLRLEETYAEGEGARTEPAIPNNATLADVIARLSRLRTSQSYTPDPFKYLHLTYRFDEKLQARASYTEAINRPNFGNLIPGVLLNANNTATVSNPNLRPAFSDNLDVSLEWYPTGASTVKGAWFSKDVKDYIVTNTYLSGLNDPFGVPPNHTVTTQENRDAKIEGFELEGRYRLRFLPEWFRNIEVFANYTKLTKTEGKFNPANSLVATNGLPNITPEIYNWGVSYETPRGKLYVAFRANHAGDVLLNNVTNEFKDARTVHEAEIRYRINPRYTLSLAGRNVTEAEEGQHFFDGRATRTGTGGGAALTLTLAARF</sequence>
<dbReference type="GO" id="GO:0030246">
    <property type="term" value="F:carbohydrate binding"/>
    <property type="evidence" value="ECO:0007669"/>
    <property type="project" value="InterPro"/>
</dbReference>
<dbReference type="Pfam" id="PF00593">
    <property type="entry name" value="TonB_dep_Rec_b-barrel"/>
    <property type="match status" value="1"/>
</dbReference>
<dbReference type="OrthoDB" id="175029at2"/>
<reference evidence="9 10" key="1">
    <citation type="submission" date="2017-09" db="EMBL/GenBank/DDBJ databases">
        <title>Complete genome sequence of Verrucomicrobial strain HZ-65, isolated from freshwater.</title>
        <authorList>
            <person name="Choi A."/>
        </authorList>
    </citation>
    <scope>NUCLEOTIDE SEQUENCE [LARGE SCALE GENOMIC DNA]</scope>
    <source>
        <strain evidence="9 10">HZ-65</strain>
    </source>
</reference>
<protein>
    <recommendedName>
        <fullName evidence="11">TonB-dependent receptor</fullName>
    </recommendedName>
</protein>
<feature type="signal peptide" evidence="6">
    <location>
        <begin position="1"/>
        <end position="40"/>
    </location>
</feature>
<dbReference type="Gene3D" id="2.60.40.1120">
    <property type="entry name" value="Carboxypeptidase-like, regulatory domain"/>
    <property type="match status" value="1"/>
</dbReference>
<feature type="domain" description="TonB-dependent receptor-like beta-barrel" evidence="7">
    <location>
        <begin position="520"/>
        <end position="949"/>
    </location>
</feature>
<keyword evidence="6" id="KW-0732">Signal</keyword>
<dbReference type="SUPFAM" id="SSF56935">
    <property type="entry name" value="Porins"/>
    <property type="match status" value="1"/>
</dbReference>
<keyword evidence="2 4" id="KW-0472">Membrane</keyword>
<evidence type="ECO:0000256" key="6">
    <source>
        <dbReference type="SAM" id="SignalP"/>
    </source>
</evidence>
<evidence type="ECO:0000256" key="4">
    <source>
        <dbReference type="RuleBase" id="RU003357"/>
    </source>
</evidence>
<dbReference type="SUPFAM" id="SSF49452">
    <property type="entry name" value="Starch-binding domain-like"/>
    <property type="match status" value="1"/>
</dbReference>
<feature type="region of interest" description="Disordered" evidence="5">
    <location>
        <begin position="281"/>
        <end position="305"/>
    </location>
</feature>
<evidence type="ECO:0000313" key="9">
    <source>
        <dbReference type="EMBL" id="ATC63967.1"/>
    </source>
</evidence>
<evidence type="ECO:0000259" key="7">
    <source>
        <dbReference type="Pfam" id="PF00593"/>
    </source>
</evidence>
<dbReference type="Gene3D" id="2.40.170.20">
    <property type="entry name" value="TonB-dependent receptor, beta-barrel domain"/>
    <property type="match status" value="1"/>
</dbReference>
<dbReference type="InterPro" id="IPR000531">
    <property type="entry name" value="Beta-barrel_TonB"/>
</dbReference>